<dbReference type="Proteomes" id="UP000037122">
    <property type="component" value="Unassembled WGS sequence"/>
</dbReference>
<dbReference type="VEuPathDB" id="FungiDB:CJI96_0002570"/>
<dbReference type="PANTHER" id="PTHR48081:SF31">
    <property type="entry name" value="STERYL ACETYL HYDROLASE MUG81-RELATED"/>
    <property type="match status" value="1"/>
</dbReference>
<dbReference type="InterPro" id="IPR019436">
    <property type="entry name" value="Say1-like"/>
</dbReference>
<dbReference type="VEuPathDB" id="FungiDB:CJI97_004112"/>
<dbReference type="Pfam" id="PF10340">
    <property type="entry name" value="Say1_Mug180"/>
    <property type="match status" value="1"/>
</dbReference>
<dbReference type="GO" id="GO:0016787">
    <property type="term" value="F:hydrolase activity"/>
    <property type="evidence" value="ECO:0007669"/>
    <property type="project" value="UniProtKB-KW"/>
</dbReference>
<proteinExistence type="predicted"/>
<keyword evidence="1" id="KW-0378">Hydrolase</keyword>
<evidence type="ECO:0000313" key="2">
    <source>
        <dbReference type="EMBL" id="KNE02718.1"/>
    </source>
</evidence>
<dbReference type="PANTHER" id="PTHR48081">
    <property type="entry name" value="AB HYDROLASE SUPERFAMILY PROTEIN C4A8.06C"/>
    <property type="match status" value="1"/>
</dbReference>
<dbReference type="InterPro" id="IPR029058">
    <property type="entry name" value="AB_hydrolase_fold"/>
</dbReference>
<sequence>MKITDRITYPSPRLAFSAIKVPWTVTKTVGEYYTTGTIYTKTDPEFENSVVKNVTVAVLASLAVAASVSDAKLMPYPMYSMFKSQKGKGAAKDMPGFGETVDGDKEFLWVVKPSKAKYAILYLHGGGYSFPLAPAQLIGMMGVWWALSPDKRENLAIAVLDYHLTTYRHYYPTQIFETIEAYRKLTAQGYEVILLGDSCGTNLALAAARFAAYPEEAKNHFSEYTQFNWDFLPLQPVKYLILLAPWILPTCAAKPYPGVNHKGEFVALSINEKGWDYIKNLDRAKVTPFVEFNSTNYKDHWAEVPAFNGNGSVLYIYGEREYFRESQESFAKEVGHNNFTSLMQPGGIHDCLFVAEVLDLKSSKGQRRMIAGEHRKKYNFGAIADYLEDILP</sequence>
<dbReference type="EMBL" id="LGST01000002">
    <property type="protein sequence ID" value="KNE02718.1"/>
    <property type="molecule type" value="Genomic_DNA"/>
</dbReference>
<comment type="caution">
    <text evidence="2">The sequence shown here is derived from an EMBL/GenBank/DDBJ whole genome shotgun (WGS) entry which is preliminary data.</text>
</comment>
<dbReference type="InterPro" id="IPR050300">
    <property type="entry name" value="GDXG_lipolytic_enzyme"/>
</dbReference>
<dbReference type="VEuPathDB" id="FungiDB:QG37_00090"/>
<protein>
    <recommendedName>
        <fullName evidence="4">Alpha/beta hydrolase fold-3 domain-containing protein</fullName>
    </recommendedName>
</protein>
<dbReference type="VEuPathDB" id="FungiDB:B9J08_003909"/>
<reference evidence="3" key="1">
    <citation type="journal article" date="2015" name="BMC Genomics">
        <title>Draft genome of a commonly misdiagnosed multidrug resistant pathogen Candida auris.</title>
        <authorList>
            <person name="Chatterjee S."/>
            <person name="Alampalli S.V."/>
            <person name="Nageshan R.K."/>
            <person name="Chettiar S.T."/>
            <person name="Joshi S."/>
            <person name="Tatu U.S."/>
        </authorList>
    </citation>
    <scope>NUCLEOTIDE SEQUENCE [LARGE SCALE GENOMIC DNA]</scope>
    <source>
        <strain evidence="3">6684</strain>
    </source>
</reference>
<dbReference type="VEuPathDB" id="FungiDB:CJJ09_000065"/>
<evidence type="ECO:0008006" key="4">
    <source>
        <dbReference type="Google" id="ProtNLM"/>
    </source>
</evidence>
<organism evidence="2 3">
    <name type="scientific">Candidozyma auris</name>
    <name type="common">Yeast</name>
    <name type="synonym">Candida auris</name>
    <dbReference type="NCBI Taxonomy" id="498019"/>
    <lineage>
        <taxon>Eukaryota</taxon>
        <taxon>Fungi</taxon>
        <taxon>Dikarya</taxon>
        <taxon>Ascomycota</taxon>
        <taxon>Saccharomycotina</taxon>
        <taxon>Pichiomycetes</taxon>
        <taxon>Metschnikowiaceae</taxon>
        <taxon>Candidozyma</taxon>
    </lineage>
</organism>
<gene>
    <name evidence="2" type="ORF">QG37_00090</name>
</gene>
<dbReference type="Gene3D" id="3.40.50.1820">
    <property type="entry name" value="alpha/beta hydrolase"/>
    <property type="match status" value="1"/>
</dbReference>
<dbReference type="SUPFAM" id="SSF53474">
    <property type="entry name" value="alpha/beta-Hydrolases"/>
    <property type="match status" value="1"/>
</dbReference>
<accession>A0A0L0P8L5</accession>
<dbReference type="VEuPathDB" id="FungiDB:CJJ07_000795"/>
<evidence type="ECO:0000256" key="1">
    <source>
        <dbReference type="ARBA" id="ARBA00022801"/>
    </source>
</evidence>
<evidence type="ECO:0000313" key="3">
    <source>
        <dbReference type="Proteomes" id="UP000037122"/>
    </source>
</evidence>
<name>A0A0L0P8L5_CANAR</name>
<dbReference type="AlphaFoldDB" id="A0A0L0P8L5"/>